<keyword evidence="2" id="KW-1185">Reference proteome</keyword>
<reference evidence="1 2" key="1">
    <citation type="submission" date="2016-03" db="EMBL/GenBank/DDBJ databases">
        <title>How can Kluyveromyces marxianus grow so fast - potential evolutionary course in Saccharomyces Complex revealed by comparative genomics.</title>
        <authorList>
            <person name="Mo W."/>
            <person name="Lu W."/>
            <person name="Yang X."/>
            <person name="Qi J."/>
            <person name="Lv H."/>
        </authorList>
    </citation>
    <scope>NUCLEOTIDE SEQUENCE [LARGE SCALE GENOMIC DNA]</scope>
    <source>
        <strain evidence="1 2">FIM1</strain>
    </source>
</reference>
<evidence type="ECO:0000313" key="1">
    <source>
        <dbReference type="EMBL" id="QGN18369.1"/>
    </source>
</evidence>
<gene>
    <name evidence="1" type="ORF">FIM1_4696</name>
</gene>
<organism evidence="1 2">
    <name type="scientific">Kluyveromyces marxianus</name>
    <name type="common">Yeast</name>
    <name type="synonym">Candida kefyr</name>
    <dbReference type="NCBI Taxonomy" id="4911"/>
    <lineage>
        <taxon>Eukaryota</taxon>
        <taxon>Fungi</taxon>
        <taxon>Dikarya</taxon>
        <taxon>Ascomycota</taxon>
        <taxon>Saccharomycotina</taxon>
        <taxon>Saccharomycetes</taxon>
        <taxon>Saccharomycetales</taxon>
        <taxon>Saccharomycetaceae</taxon>
        <taxon>Kluyveromyces</taxon>
    </lineage>
</organism>
<proteinExistence type="predicted"/>
<accession>A0ABX6F2W9</accession>
<reference evidence="1 2" key="2">
    <citation type="submission" date="2019-11" db="EMBL/GenBank/DDBJ databases">
        <authorList>
            <person name="Lu H."/>
        </authorList>
    </citation>
    <scope>NUCLEOTIDE SEQUENCE [LARGE SCALE GENOMIC DNA]</scope>
    <source>
        <strain evidence="1 2">FIM1</strain>
    </source>
</reference>
<sequence>MYAWFISQAHRDELGNFSTSLGLSLSLGREKKKQNGHVAWNSPLFTFSGRLQRARAIATRVARSGKLPCMSRARSLYTRAPLMFGCFPVLSRQGNLFLSPRLLSSIIISVSTSSAHSRDGMGMGMGIGEDFHGPGVSHVPGTPGAPQLGKTRPRALVFPRVCRAFTRFFFTFRSLLRGKF</sequence>
<dbReference type="Proteomes" id="UP000422736">
    <property type="component" value="Chromosome 7"/>
</dbReference>
<dbReference type="EMBL" id="CP015061">
    <property type="protein sequence ID" value="QGN18369.1"/>
    <property type="molecule type" value="Genomic_DNA"/>
</dbReference>
<evidence type="ECO:0000313" key="2">
    <source>
        <dbReference type="Proteomes" id="UP000422736"/>
    </source>
</evidence>
<name>A0ABX6F2W9_KLUMA</name>
<protein>
    <submittedName>
        <fullName evidence="1">Uncharacterized protein</fullName>
    </submittedName>
</protein>